<dbReference type="InterPro" id="IPR039315">
    <property type="entry name" value="CheW"/>
</dbReference>
<dbReference type="InterPro" id="IPR036061">
    <property type="entry name" value="CheW-like_dom_sf"/>
</dbReference>
<sequence>MASEQLVVFQLGSEEYAVSIAQVKEIIRYGGATKLPNTPPHMEGIINLRGKVIPVIDLGKRFGLERARRGEVQALIVEAAGREVGMVVDEVSEVLRLEDNAIESAQAVTRVGDFLRGIGKTGDRLLIILNLDRLFSEEEHVEMQAAG</sequence>
<dbReference type="PANTHER" id="PTHR22617:SF23">
    <property type="entry name" value="CHEMOTAXIS PROTEIN CHEW"/>
    <property type="match status" value="1"/>
</dbReference>
<dbReference type="SUPFAM" id="SSF50341">
    <property type="entry name" value="CheW-like"/>
    <property type="match status" value="1"/>
</dbReference>
<organism evidence="2 3">
    <name type="scientific">Anaeroselena agilis</name>
    <dbReference type="NCBI Taxonomy" id="3063788"/>
    <lineage>
        <taxon>Bacteria</taxon>
        <taxon>Bacillati</taxon>
        <taxon>Bacillota</taxon>
        <taxon>Negativicutes</taxon>
        <taxon>Acetonemataceae</taxon>
        <taxon>Anaeroselena</taxon>
    </lineage>
</organism>
<evidence type="ECO:0000313" key="2">
    <source>
        <dbReference type="EMBL" id="MDT8903579.1"/>
    </source>
</evidence>
<reference evidence="2 3" key="1">
    <citation type="submission" date="2023-07" db="EMBL/GenBank/DDBJ databases">
        <title>The novel representative of Negativicutes class, Anaeroselena agilis gen. nov. sp. nov.</title>
        <authorList>
            <person name="Prokofeva M.I."/>
            <person name="Elcheninov A.G."/>
            <person name="Klyukina A."/>
            <person name="Kublanov I.V."/>
            <person name="Frolov E.N."/>
            <person name="Podosokorskaya O.A."/>
        </authorList>
    </citation>
    <scope>NUCLEOTIDE SEQUENCE [LARGE SCALE GENOMIC DNA]</scope>
    <source>
        <strain evidence="2 3">4137-cl</strain>
    </source>
</reference>
<dbReference type="SMART" id="SM00260">
    <property type="entry name" value="CheW"/>
    <property type="match status" value="1"/>
</dbReference>
<dbReference type="Gene3D" id="2.40.50.180">
    <property type="entry name" value="CheA-289, Domain 4"/>
    <property type="match status" value="1"/>
</dbReference>
<evidence type="ECO:0000313" key="3">
    <source>
        <dbReference type="Proteomes" id="UP001254848"/>
    </source>
</evidence>
<evidence type="ECO:0000259" key="1">
    <source>
        <dbReference type="PROSITE" id="PS50851"/>
    </source>
</evidence>
<protein>
    <submittedName>
        <fullName evidence="2">Chemotaxis protein CheW</fullName>
    </submittedName>
</protein>
<keyword evidence="3" id="KW-1185">Reference proteome</keyword>
<dbReference type="EMBL" id="JAUOZS010000001">
    <property type="protein sequence ID" value="MDT8903579.1"/>
    <property type="molecule type" value="Genomic_DNA"/>
</dbReference>
<dbReference type="CDD" id="cd00732">
    <property type="entry name" value="CheW"/>
    <property type="match status" value="1"/>
</dbReference>
<feature type="domain" description="CheW-like" evidence="1">
    <location>
        <begin position="3"/>
        <end position="140"/>
    </location>
</feature>
<dbReference type="RefSeq" id="WP_413782033.1">
    <property type="nucleotide sequence ID" value="NZ_JAUOZS010000001.1"/>
</dbReference>
<gene>
    <name evidence="2" type="ORF">Q4T40_20320</name>
</gene>
<dbReference type="Gene3D" id="2.30.30.40">
    <property type="entry name" value="SH3 Domains"/>
    <property type="match status" value="1"/>
</dbReference>
<proteinExistence type="predicted"/>
<dbReference type="Proteomes" id="UP001254848">
    <property type="component" value="Unassembled WGS sequence"/>
</dbReference>
<dbReference type="PROSITE" id="PS50851">
    <property type="entry name" value="CHEW"/>
    <property type="match status" value="1"/>
</dbReference>
<accession>A0ABU3P3G4</accession>
<dbReference type="Pfam" id="PF01584">
    <property type="entry name" value="CheW"/>
    <property type="match status" value="1"/>
</dbReference>
<comment type="caution">
    <text evidence="2">The sequence shown here is derived from an EMBL/GenBank/DDBJ whole genome shotgun (WGS) entry which is preliminary data.</text>
</comment>
<name>A0ABU3P3G4_9FIRM</name>
<dbReference type="InterPro" id="IPR002545">
    <property type="entry name" value="CheW-lke_dom"/>
</dbReference>
<dbReference type="PANTHER" id="PTHR22617">
    <property type="entry name" value="CHEMOTAXIS SENSOR HISTIDINE KINASE-RELATED"/>
    <property type="match status" value="1"/>
</dbReference>